<protein>
    <recommendedName>
        <fullName evidence="3">Helicase HerA central domain-containing protein</fullName>
    </recommendedName>
</protein>
<dbReference type="Gene3D" id="3.40.50.300">
    <property type="entry name" value="P-loop containing nucleotide triphosphate hydrolases"/>
    <property type="match status" value="2"/>
</dbReference>
<dbReference type="InterPro" id="IPR008571">
    <property type="entry name" value="HerA-like"/>
</dbReference>
<evidence type="ECO:0000313" key="2">
    <source>
        <dbReference type="Proteomes" id="UP000007995"/>
    </source>
</evidence>
<evidence type="ECO:0008006" key="3">
    <source>
        <dbReference type="Google" id="ProtNLM"/>
    </source>
</evidence>
<reference evidence="1 2" key="1">
    <citation type="submission" date="2012-02" db="EMBL/GenBank/DDBJ databases">
        <title>The Genome Sequence of Bacteroides finegoldii CL09T03C10.</title>
        <authorList>
            <consortium name="The Broad Institute Genome Sequencing Platform"/>
            <person name="Earl A."/>
            <person name="Ward D."/>
            <person name="Feldgarden M."/>
            <person name="Gevers D."/>
            <person name="Zitomersky N.L."/>
            <person name="Coyne M.J."/>
            <person name="Comstock L.E."/>
            <person name="Young S.K."/>
            <person name="Zeng Q."/>
            <person name="Gargeya S."/>
            <person name="Fitzgerald M."/>
            <person name="Haas B."/>
            <person name="Abouelleil A."/>
            <person name="Alvarado L."/>
            <person name="Arachchi H.M."/>
            <person name="Berlin A."/>
            <person name="Chapman S.B."/>
            <person name="Gearin G."/>
            <person name="Goldberg J."/>
            <person name="Griggs A."/>
            <person name="Gujja S."/>
            <person name="Hansen M."/>
            <person name="Heiman D."/>
            <person name="Howarth C."/>
            <person name="Larimer J."/>
            <person name="Lui A."/>
            <person name="MacDonald P.J.P."/>
            <person name="McCowen C."/>
            <person name="Montmayeur A."/>
            <person name="Murphy C."/>
            <person name="Neiman D."/>
            <person name="Pearson M."/>
            <person name="Priest M."/>
            <person name="Roberts A."/>
            <person name="Saif S."/>
            <person name="Shea T."/>
            <person name="Sisk P."/>
            <person name="Stolte C."/>
            <person name="Sykes S."/>
            <person name="Wortman J."/>
            <person name="Nusbaum C."/>
            <person name="Birren B."/>
        </authorList>
    </citation>
    <scope>NUCLEOTIDE SEQUENCE [LARGE SCALE GENOMIC DNA]</scope>
    <source>
        <strain evidence="1 2">CL09T03C10</strain>
    </source>
</reference>
<dbReference type="RefSeq" id="WP_007761047.1">
    <property type="nucleotide sequence ID" value="NZ_AKBZ01000005.1"/>
</dbReference>
<accession>K5CRS8</accession>
<dbReference type="OrthoDB" id="9806951at2"/>
<dbReference type="AlphaFoldDB" id="K5CRS8"/>
<comment type="caution">
    <text evidence="1">The sequence shown here is derived from an EMBL/GenBank/DDBJ whole genome shotgun (WGS) entry which is preliminary data.</text>
</comment>
<dbReference type="SUPFAM" id="SSF52540">
    <property type="entry name" value="P-loop containing nucleoside triphosphate hydrolases"/>
    <property type="match status" value="1"/>
</dbReference>
<dbReference type="HOGENOM" id="CLU_010030_0_0_10"/>
<name>K5CRS8_9BACE</name>
<gene>
    <name evidence="1" type="ORF">HMPREF1057_01381</name>
</gene>
<dbReference type="PANTHER" id="PTHR42957">
    <property type="entry name" value="HELICASE MJ1565-RELATED"/>
    <property type="match status" value="1"/>
</dbReference>
<proteinExistence type="predicted"/>
<organism evidence="1 2">
    <name type="scientific">Bacteroides finegoldii CL09T03C10</name>
    <dbReference type="NCBI Taxonomy" id="997888"/>
    <lineage>
        <taxon>Bacteria</taxon>
        <taxon>Pseudomonadati</taxon>
        <taxon>Bacteroidota</taxon>
        <taxon>Bacteroidia</taxon>
        <taxon>Bacteroidales</taxon>
        <taxon>Bacteroidaceae</taxon>
        <taxon>Bacteroides</taxon>
    </lineage>
</organism>
<sequence>MEKGNEIMPQNEKKSEDRFEPIAKILAANAVAKSLSFTMERKYLNEITKEDQTNVGFRLESVHRFDSPLAPYWIVIERIGKPLDDNVENCFSAIQKILATCSLPKKIQLLFLVHSNDGVCHLYIGVRPIAGKEVKSSFVDSLADFIEGIWPGVKCGVVKGRNRLNFISEKIKDEEKGYDYIYSITGIPSMESQYKSIYPATIDKLIAGMRKKNFSYLVVADPVPEQEIDEILYKCRDFNGQAESLKSFNFSESDSNGYSKAKNISQNNTNKLLTVGNVVVSTAGLILASMLFPPAGAMAASVGISIFSASLNSFFASQKQEGITESENTSKTISRNLVNKHIESVSEHLFYHSKRFETGKAIGCWNVGVYLMAEKEADIQSGSLQLRSILSGQESIFEPIRIHDISSLVDRDKNNTLALMAPPTIRIKTPSGEYFEHPLGGQFKELRTLLTTKELSYMINFPLRAVPGISVIDSSPEFSLNQQDEEKEKDIAFGKLLYGGTETKLNYHIPIDVLSRHTLLSGINGSGKTNTVQAILNGLDMDCPFLVIEPAKTEYIDWALHYNELHPEHPIDIYIPGCKKYKTGYEPKKLKLNPFELVWLKEELEPNVLTHIDRLKSTFAAAFPMYDILPVLMEDLIYTVYQNKSTDWLGKEPVFGATLPPTLNSMSVCVDKVISNRQYEERIERNMKACLNTRIDSLKRGWKGEMLNTLHSTPWLDLFGKRCVINLSYVGDDIDKSFFMALILQFLYEYRTAQAEVGEIDFNDNTCRHLTVIEEAHRVMPRCENQELPQYKSAMMFSNMLSEIRAYGEGMLLVDQVPTRLIPDAIKNTNLKITHRLVAEDDCKAIGESMGLNDEQRKIIAKLLTGQCVVSNSLSTDTYWVQVNKVK</sequence>
<dbReference type="PANTHER" id="PTHR42957:SF1">
    <property type="entry name" value="HELICASE MJ1565-RELATED"/>
    <property type="match status" value="1"/>
</dbReference>
<evidence type="ECO:0000313" key="1">
    <source>
        <dbReference type="EMBL" id="EKJ92546.1"/>
    </source>
</evidence>
<dbReference type="EMBL" id="AGXW01000002">
    <property type="protein sequence ID" value="EKJ92546.1"/>
    <property type="molecule type" value="Genomic_DNA"/>
</dbReference>
<dbReference type="InterPro" id="IPR027417">
    <property type="entry name" value="P-loop_NTPase"/>
</dbReference>
<dbReference type="Proteomes" id="UP000007995">
    <property type="component" value="Unassembled WGS sequence"/>
</dbReference>